<proteinExistence type="predicted"/>
<name>A0A1Y1QI02_9GAMM</name>
<evidence type="ECO:0000313" key="1">
    <source>
        <dbReference type="EMBL" id="OQX06137.1"/>
    </source>
</evidence>
<organism evidence="1 2">
    <name type="scientific">Thiothrix lacustris</name>
    <dbReference type="NCBI Taxonomy" id="525917"/>
    <lineage>
        <taxon>Bacteria</taxon>
        <taxon>Pseudomonadati</taxon>
        <taxon>Pseudomonadota</taxon>
        <taxon>Gammaproteobacteria</taxon>
        <taxon>Thiotrichales</taxon>
        <taxon>Thiotrichaceae</taxon>
        <taxon>Thiothrix</taxon>
    </lineage>
</organism>
<dbReference type="AlphaFoldDB" id="A0A1Y1QI02"/>
<dbReference type="InterPro" id="IPR013321">
    <property type="entry name" value="Arc_rbn_hlx_hlx"/>
</dbReference>
<dbReference type="SUPFAM" id="SSF47598">
    <property type="entry name" value="Ribbon-helix-helix"/>
    <property type="match status" value="1"/>
</dbReference>
<dbReference type="EMBL" id="MTEJ01000258">
    <property type="protein sequence ID" value="OQX06137.1"/>
    <property type="molecule type" value="Genomic_DNA"/>
</dbReference>
<gene>
    <name evidence="1" type="ORF">BWK73_31685</name>
</gene>
<dbReference type="GO" id="GO:0006355">
    <property type="term" value="P:regulation of DNA-templated transcription"/>
    <property type="evidence" value="ECO:0007669"/>
    <property type="project" value="InterPro"/>
</dbReference>
<dbReference type="Proteomes" id="UP000192491">
    <property type="component" value="Unassembled WGS sequence"/>
</dbReference>
<reference evidence="1 2" key="1">
    <citation type="submission" date="2017-01" db="EMBL/GenBank/DDBJ databases">
        <title>Novel large sulfur bacteria in the metagenomes of groundwater-fed chemosynthetic microbial mats in the Lake Huron basin.</title>
        <authorList>
            <person name="Sharrar A.M."/>
            <person name="Flood B.E."/>
            <person name="Bailey J.V."/>
            <person name="Jones D.S."/>
            <person name="Biddanda B."/>
            <person name="Ruberg S.A."/>
            <person name="Marcus D.N."/>
            <person name="Dick G.J."/>
        </authorList>
    </citation>
    <scope>NUCLEOTIDE SEQUENCE [LARGE SCALE GENOMIC DNA]</scope>
    <source>
        <strain evidence="1">A8</strain>
    </source>
</reference>
<comment type="caution">
    <text evidence="1">The sequence shown here is derived from an EMBL/GenBank/DDBJ whole genome shotgun (WGS) entry which is preliminary data.</text>
</comment>
<sequence length="87" mass="9840">MSTSIKTAISIQQDLFDAINQLAQELHISRSKLFMLAVEDFIAKNKNRQLLAQINAAYDDAVPDAEETQVQTAMKQKQARCLETEAW</sequence>
<accession>A0A1Y1QI02</accession>
<evidence type="ECO:0000313" key="2">
    <source>
        <dbReference type="Proteomes" id="UP000192491"/>
    </source>
</evidence>
<evidence type="ECO:0008006" key="3">
    <source>
        <dbReference type="Google" id="ProtNLM"/>
    </source>
</evidence>
<protein>
    <recommendedName>
        <fullName evidence="3">CopG family transcriptional regulator</fullName>
    </recommendedName>
</protein>
<dbReference type="InterPro" id="IPR010985">
    <property type="entry name" value="Ribbon_hlx_hlx"/>
</dbReference>
<dbReference type="Gene3D" id="1.10.1220.10">
    <property type="entry name" value="Met repressor-like"/>
    <property type="match status" value="1"/>
</dbReference>